<organism evidence="1 2">
    <name type="scientific">Granulicella pectinivorans</name>
    <dbReference type="NCBI Taxonomy" id="474950"/>
    <lineage>
        <taxon>Bacteria</taxon>
        <taxon>Pseudomonadati</taxon>
        <taxon>Acidobacteriota</taxon>
        <taxon>Terriglobia</taxon>
        <taxon>Terriglobales</taxon>
        <taxon>Acidobacteriaceae</taxon>
        <taxon>Granulicella</taxon>
    </lineage>
</organism>
<dbReference type="RefSeq" id="WP_175528884.1">
    <property type="nucleotide sequence ID" value="NZ_FOZL01000001.1"/>
</dbReference>
<keyword evidence="2" id="KW-1185">Reference proteome</keyword>
<dbReference type="EMBL" id="FOZL01000001">
    <property type="protein sequence ID" value="SFS06075.1"/>
    <property type="molecule type" value="Genomic_DNA"/>
</dbReference>
<dbReference type="Proteomes" id="UP000199024">
    <property type="component" value="Unassembled WGS sequence"/>
</dbReference>
<sequence length="51" mass="5495">MADTILVTAVDRDHGDGIFVSFSDGTHAQYSVDELLALRPVRESDEDSGSV</sequence>
<evidence type="ECO:0000313" key="2">
    <source>
        <dbReference type="Proteomes" id="UP000199024"/>
    </source>
</evidence>
<dbReference type="AlphaFoldDB" id="A0A1I6LRF7"/>
<reference evidence="1 2" key="1">
    <citation type="submission" date="2016-10" db="EMBL/GenBank/DDBJ databases">
        <authorList>
            <person name="de Groot N.N."/>
        </authorList>
    </citation>
    <scope>NUCLEOTIDE SEQUENCE [LARGE SCALE GENOMIC DNA]</scope>
    <source>
        <strain evidence="1 2">DSM 21001</strain>
    </source>
</reference>
<name>A0A1I6LRF7_9BACT</name>
<evidence type="ECO:0000313" key="1">
    <source>
        <dbReference type="EMBL" id="SFS06075.1"/>
    </source>
</evidence>
<protein>
    <submittedName>
        <fullName evidence="1">Uncharacterized protein</fullName>
    </submittedName>
</protein>
<proteinExistence type="predicted"/>
<accession>A0A1I6LRF7</accession>
<gene>
    <name evidence="1" type="ORF">SAMN05421771_1163</name>
</gene>